<protein>
    <recommendedName>
        <fullName evidence="2">Protein kinase domain-containing protein</fullName>
    </recommendedName>
</protein>
<dbReference type="OrthoDB" id="1335080at2759"/>
<evidence type="ECO:0000256" key="1">
    <source>
        <dbReference type="SAM" id="Phobius"/>
    </source>
</evidence>
<dbReference type="GO" id="GO:0005524">
    <property type="term" value="F:ATP binding"/>
    <property type="evidence" value="ECO:0007669"/>
    <property type="project" value="InterPro"/>
</dbReference>
<dbReference type="Pfam" id="PF00069">
    <property type="entry name" value="Pkinase"/>
    <property type="match status" value="1"/>
</dbReference>
<gene>
    <name evidence="3" type="ORF">OSTQU699_LOCUS1612</name>
</gene>
<dbReference type="PROSITE" id="PS00108">
    <property type="entry name" value="PROTEIN_KINASE_ST"/>
    <property type="match status" value="1"/>
</dbReference>
<feature type="domain" description="Protein kinase" evidence="2">
    <location>
        <begin position="280"/>
        <end position="541"/>
    </location>
</feature>
<dbReference type="PROSITE" id="PS50011">
    <property type="entry name" value="PROTEIN_KINASE_DOM"/>
    <property type="match status" value="1"/>
</dbReference>
<proteinExistence type="predicted"/>
<keyword evidence="1" id="KW-0472">Membrane</keyword>
<dbReference type="InterPro" id="IPR000719">
    <property type="entry name" value="Prot_kinase_dom"/>
</dbReference>
<dbReference type="InterPro" id="IPR011009">
    <property type="entry name" value="Kinase-like_dom_sf"/>
</dbReference>
<dbReference type="SUPFAM" id="SSF56112">
    <property type="entry name" value="Protein kinase-like (PK-like)"/>
    <property type="match status" value="1"/>
</dbReference>
<sequence length="541" mass="59809">MSHFPLSFPNIIVLQRIPDIHPWIKSVVYQQGSSQESGLEAVEIDDLASIPEVKLTATAVTSFVGGYLYSRQDSAAIAVITAIIAIALGMLFCCGVVGRRPGDDIGPGPVDSVRELLARIDEVGEMLPNIRYNVKILAFLHACMTKLKNVHEFPKNPDKWNELVKAIHDGKELTLRHTGEFDLWNYYTVDETMHLVNEYCEYILGWAYQRGVAANTQKSVPECDAQEDRTFLEQHLGYVVGVLGPNSIDDRFREGWATARLQLEEQLQFVQRISRNSVDWEGKTDIAAGGQGKVYMSSWNGTKVALKVPKDGGRTGRRHVMLTEFWAEAALTTASKHAHVVCVLAMSGFGDSSGVDPKPFLVMELATENLGQWYQQCDPEAWPLKCNVLLQAAKGLCHLHSNGVVHRDVKPQNILVFSDGQDGVPVIKLCDLGVAVGQSASWRRTTLKDQPGTTLYQAPELFDGKRSSPESDVFSFGVVMNEVLAGKELRVYGLTAKLKGKLPLAIPDTCPGDLKRLIQRCLSPDPNARPAMIEVKEILTK</sequence>
<keyword evidence="1" id="KW-0812">Transmembrane</keyword>
<dbReference type="Gene3D" id="3.30.200.20">
    <property type="entry name" value="Phosphorylase Kinase, domain 1"/>
    <property type="match status" value="1"/>
</dbReference>
<organism evidence="3 4">
    <name type="scientific">Ostreobium quekettii</name>
    <dbReference type="NCBI Taxonomy" id="121088"/>
    <lineage>
        <taxon>Eukaryota</taxon>
        <taxon>Viridiplantae</taxon>
        <taxon>Chlorophyta</taxon>
        <taxon>core chlorophytes</taxon>
        <taxon>Ulvophyceae</taxon>
        <taxon>TCBD clade</taxon>
        <taxon>Bryopsidales</taxon>
        <taxon>Ostreobineae</taxon>
        <taxon>Ostreobiaceae</taxon>
        <taxon>Ostreobium</taxon>
    </lineage>
</organism>
<keyword evidence="4" id="KW-1185">Reference proteome</keyword>
<dbReference type="InterPro" id="IPR051681">
    <property type="entry name" value="Ser/Thr_Kinases-Pseudokinases"/>
</dbReference>
<dbReference type="EMBL" id="CAJHUC010000450">
    <property type="protein sequence ID" value="CAD7696251.1"/>
    <property type="molecule type" value="Genomic_DNA"/>
</dbReference>
<feature type="transmembrane region" description="Helical" evidence="1">
    <location>
        <begin position="75"/>
        <end position="97"/>
    </location>
</feature>
<dbReference type="AlphaFoldDB" id="A0A8S1IS01"/>
<dbReference type="InterPro" id="IPR008271">
    <property type="entry name" value="Ser/Thr_kinase_AS"/>
</dbReference>
<dbReference type="GO" id="GO:0004674">
    <property type="term" value="F:protein serine/threonine kinase activity"/>
    <property type="evidence" value="ECO:0007669"/>
    <property type="project" value="TreeGrafter"/>
</dbReference>
<dbReference type="PANTHER" id="PTHR44329">
    <property type="entry name" value="SERINE/THREONINE-PROTEIN KINASE TNNI3K-RELATED"/>
    <property type="match status" value="1"/>
</dbReference>
<evidence type="ECO:0000313" key="3">
    <source>
        <dbReference type="EMBL" id="CAD7696251.1"/>
    </source>
</evidence>
<dbReference type="Gene3D" id="1.10.510.10">
    <property type="entry name" value="Transferase(Phosphotransferase) domain 1"/>
    <property type="match status" value="1"/>
</dbReference>
<reference evidence="3" key="1">
    <citation type="submission" date="2020-12" db="EMBL/GenBank/DDBJ databases">
        <authorList>
            <person name="Iha C."/>
        </authorList>
    </citation>
    <scope>NUCLEOTIDE SEQUENCE</scope>
</reference>
<dbReference type="Proteomes" id="UP000708148">
    <property type="component" value="Unassembled WGS sequence"/>
</dbReference>
<dbReference type="SMART" id="SM00220">
    <property type="entry name" value="S_TKc"/>
    <property type="match status" value="1"/>
</dbReference>
<accession>A0A8S1IS01</accession>
<keyword evidence="1" id="KW-1133">Transmembrane helix</keyword>
<evidence type="ECO:0000259" key="2">
    <source>
        <dbReference type="PROSITE" id="PS50011"/>
    </source>
</evidence>
<name>A0A8S1IS01_9CHLO</name>
<evidence type="ECO:0000313" key="4">
    <source>
        <dbReference type="Proteomes" id="UP000708148"/>
    </source>
</evidence>
<comment type="caution">
    <text evidence="3">The sequence shown here is derived from an EMBL/GenBank/DDBJ whole genome shotgun (WGS) entry which is preliminary data.</text>
</comment>